<name>A0A6I3Q731_9FIRM</name>
<comment type="caution">
    <text evidence="1">The sequence shown here is derived from an EMBL/GenBank/DDBJ whole genome shotgun (WGS) entry which is preliminary data.</text>
</comment>
<dbReference type="Proteomes" id="UP000449193">
    <property type="component" value="Unassembled WGS sequence"/>
</dbReference>
<accession>A0A6I3Q731</accession>
<dbReference type="RefSeq" id="WP_155201254.1">
    <property type="nucleotide sequence ID" value="NZ_WMZL01000008.1"/>
</dbReference>
<sequence length="199" mass="22893">MRASMPLTHQYLLNIVEEAGGLNEERLAWFYQRYIKSEQVKYTPELASVIKQLHYLGKIEKRGRYWCRPWHEPDYTLLRCLDVMMALADDVLPKFVYKRETKTLTFFLPTGDDGGENVFLLYVVTAGQESYVSTLASAQMMPPGHTVLYLLENAMQLSKLFCNKIFFAVCKVRIGGDAHFEFIAGECPEEAEQKCDGKE</sequence>
<protein>
    <submittedName>
        <fullName evidence="1">Uncharacterized protein</fullName>
    </submittedName>
</protein>
<reference evidence="1 2" key="1">
    <citation type="journal article" date="2019" name="Nat. Med.">
        <title>A library of human gut bacterial isolates paired with longitudinal multiomics data enables mechanistic microbiome research.</title>
        <authorList>
            <person name="Poyet M."/>
            <person name="Groussin M."/>
            <person name="Gibbons S.M."/>
            <person name="Avila-Pacheco J."/>
            <person name="Jiang X."/>
            <person name="Kearney S.M."/>
            <person name="Perrotta A.R."/>
            <person name="Berdy B."/>
            <person name="Zhao S."/>
            <person name="Lieberman T.D."/>
            <person name="Swanson P.K."/>
            <person name="Smith M."/>
            <person name="Roesemann S."/>
            <person name="Alexander J.E."/>
            <person name="Rich S.A."/>
            <person name="Livny J."/>
            <person name="Vlamakis H."/>
            <person name="Clish C."/>
            <person name="Bullock K."/>
            <person name="Deik A."/>
            <person name="Scott J."/>
            <person name="Pierce K.A."/>
            <person name="Xavier R.J."/>
            <person name="Alm E.J."/>
        </authorList>
    </citation>
    <scope>NUCLEOTIDE SEQUENCE [LARGE SCALE GENOMIC DNA]</scope>
    <source>
        <strain evidence="1 2">BIOML-A7</strain>
    </source>
</reference>
<dbReference type="AlphaFoldDB" id="A0A6I3Q731"/>
<organism evidence="1 2">
    <name type="scientific">Ruthenibacterium lactatiformans</name>
    <dbReference type="NCBI Taxonomy" id="1550024"/>
    <lineage>
        <taxon>Bacteria</taxon>
        <taxon>Bacillati</taxon>
        <taxon>Bacillota</taxon>
        <taxon>Clostridia</taxon>
        <taxon>Eubacteriales</taxon>
        <taxon>Oscillospiraceae</taxon>
        <taxon>Ruthenibacterium</taxon>
    </lineage>
</organism>
<proteinExistence type="predicted"/>
<evidence type="ECO:0000313" key="1">
    <source>
        <dbReference type="EMBL" id="MTS51681.1"/>
    </source>
</evidence>
<evidence type="ECO:0000313" key="2">
    <source>
        <dbReference type="Proteomes" id="UP000449193"/>
    </source>
</evidence>
<gene>
    <name evidence="1" type="ORF">GMD52_09030</name>
</gene>
<dbReference type="EMBL" id="WMZR01000010">
    <property type="protein sequence ID" value="MTS51681.1"/>
    <property type="molecule type" value="Genomic_DNA"/>
</dbReference>